<keyword evidence="2" id="KW-0862">Zinc</keyword>
<evidence type="ECO:0000259" key="4">
    <source>
        <dbReference type="PROSITE" id="PS50089"/>
    </source>
</evidence>
<dbReference type="PROSITE" id="PS50089">
    <property type="entry name" value="ZF_RING_2"/>
    <property type="match status" value="1"/>
</dbReference>
<protein>
    <recommendedName>
        <fullName evidence="4">RING-type domain-containing protein</fullName>
    </recommendedName>
</protein>
<organism evidence="5 6">
    <name type="scientific">Tegillarca granosa</name>
    <name type="common">Malaysian cockle</name>
    <name type="synonym">Anadara granosa</name>
    <dbReference type="NCBI Taxonomy" id="220873"/>
    <lineage>
        <taxon>Eukaryota</taxon>
        <taxon>Metazoa</taxon>
        <taxon>Spiralia</taxon>
        <taxon>Lophotrochozoa</taxon>
        <taxon>Mollusca</taxon>
        <taxon>Bivalvia</taxon>
        <taxon>Autobranchia</taxon>
        <taxon>Pteriomorphia</taxon>
        <taxon>Arcoida</taxon>
        <taxon>Arcoidea</taxon>
        <taxon>Arcidae</taxon>
        <taxon>Tegillarca</taxon>
    </lineage>
</organism>
<keyword evidence="1 3" id="KW-0479">Metal-binding</keyword>
<reference evidence="5 6" key="1">
    <citation type="submission" date="2022-12" db="EMBL/GenBank/DDBJ databases">
        <title>Chromosome-level genome of Tegillarca granosa.</title>
        <authorList>
            <person name="Kim J."/>
        </authorList>
    </citation>
    <scope>NUCLEOTIDE SEQUENCE [LARGE SCALE GENOMIC DNA]</scope>
    <source>
        <strain evidence="5">Teg-2019</strain>
        <tissue evidence="5">Adductor muscle</tissue>
    </source>
</reference>
<dbReference type="PANTHER" id="PTHR10044">
    <property type="entry name" value="INHIBITOR OF APOPTOSIS"/>
    <property type="match status" value="1"/>
</dbReference>
<gene>
    <name evidence="5" type="ORF">KUTeg_007876</name>
</gene>
<dbReference type="EMBL" id="JARBDR010000337">
    <property type="protein sequence ID" value="KAJ8315726.1"/>
    <property type="molecule type" value="Genomic_DNA"/>
</dbReference>
<dbReference type="SMART" id="SM00184">
    <property type="entry name" value="RING"/>
    <property type="match status" value="1"/>
</dbReference>
<proteinExistence type="predicted"/>
<dbReference type="InterPro" id="IPR001841">
    <property type="entry name" value="Znf_RING"/>
</dbReference>
<name>A0ABQ9FEJ4_TEGGR</name>
<evidence type="ECO:0000313" key="6">
    <source>
        <dbReference type="Proteomes" id="UP001217089"/>
    </source>
</evidence>
<evidence type="ECO:0000256" key="3">
    <source>
        <dbReference type="PROSITE-ProRule" id="PRU00175"/>
    </source>
</evidence>
<evidence type="ECO:0000313" key="5">
    <source>
        <dbReference type="EMBL" id="KAJ8315726.1"/>
    </source>
</evidence>
<dbReference type="Pfam" id="PF13920">
    <property type="entry name" value="zf-C3HC4_3"/>
    <property type="match status" value="1"/>
</dbReference>
<dbReference type="PANTHER" id="PTHR10044:SF139">
    <property type="entry name" value="DEATH-ASSOCIATED INHIBITOR OF APOPTOSIS 2"/>
    <property type="match status" value="1"/>
</dbReference>
<comment type="caution">
    <text evidence="5">The sequence shown here is derived from an EMBL/GenBank/DDBJ whole genome shotgun (WGS) entry which is preliminary data.</text>
</comment>
<keyword evidence="6" id="KW-1185">Reference proteome</keyword>
<keyword evidence="1 3" id="KW-0863">Zinc-finger</keyword>
<evidence type="ECO:0000256" key="2">
    <source>
        <dbReference type="ARBA" id="ARBA00022833"/>
    </source>
</evidence>
<dbReference type="InterPro" id="IPR050784">
    <property type="entry name" value="IAP"/>
</dbReference>
<dbReference type="InterPro" id="IPR013083">
    <property type="entry name" value="Znf_RING/FYVE/PHD"/>
</dbReference>
<sequence length="100" mass="11359">MEDDTNENPLTGSDILSTIFAIENGDFSTNKTDTNQEDEFLQENKRLKEQKLCRICKEEDANIAFLPCGHLLCCSDCAPAMRYCPSCQEYVRGTVKTWLV</sequence>
<evidence type="ECO:0000256" key="1">
    <source>
        <dbReference type="ARBA" id="ARBA00022771"/>
    </source>
</evidence>
<feature type="domain" description="RING-type" evidence="4">
    <location>
        <begin position="53"/>
        <end position="88"/>
    </location>
</feature>
<accession>A0ABQ9FEJ4</accession>
<dbReference type="Gene3D" id="3.30.40.10">
    <property type="entry name" value="Zinc/RING finger domain, C3HC4 (zinc finger)"/>
    <property type="match status" value="1"/>
</dbReference>
<dbReference type="Proteomes" id="UP001217089">
    <property type="component" value="Unassembled WGS sequence"/>
</dbReference>
<dbReference type="SUPFAM" id="SSF57850">
    <property type="entry name" value="RING/U-box"/>
    <property type="match status" value="1"/>
</dbReference>